<dbReference type="SUPFAM" id="SSF51206">
    <property type="entry name" value="cAMP-binding domain-like"/>
    <property type="match status" value="1"/>
</dbReference>
<evidence type="ECO:0000259" key="4">
    <source>
        <dbReference type="PROSITE" id="PS50042"/>
    </source>
</evidence>
<dbReference type="GO" id="GO:0003700">
    <property type="term" value="F:DNA-binding transcription factor activity"/>
    <property type="evidence" value="ECO:0007669"/>
    <property type="project" value="TreeGrafter"/>
</dbReference>
<evidence type="ECO:0000256" key="3">
    <source>
        <dbReference type="ARBA" id="ARBA00023163"/>
    </source>
</evidence>
<dbReference type="InterPro" id="IPR014710">
    <property type="entry name" value="RmlC-like_jellyroll"/>
</dbReference>
<dbReference type="Pfam" id="PF00027">
    <property type="entry name" value="cNMP_binding"/>
    <property type="match status" value="1"/>
</dbReference>
<name>A0A4R1HB57_9GAMM</name>
<dbReference type="Gene3D" id="2.60.120.10">
    <property type="entry name" value="Jelly Rolls"/>
    <property type="match status" value="1"/>
</dbReference>
<dbReference type="PROSITE" id="PS51063">
    <property type="entry name" value="HTH_CRP_2"/>
    <property type="match status" value="1"/>
</dbReference>
<evidence type="ECO:0000259" key="5">
    <source>
        <dbReference type="PROSITE" id="PS51063"/>
    </source>
</evidence>
<dbReference type="Gene3D" id="1.10.10.10">
    <property type="entry name" value="Winged helix-like DNA-binding domain superfamily/Winged helix DNA-binding domain"/>
    <property type="match status" value="1"/>
</dbReference>
<feature type="domain" description="Cyclic nucleotide-binding" evidence="4">
    <location>
        <begin position="54"/>
        <end position="140"/>
    </location>
</feature>
<proteinExistence type="predicted"/>
<protein>
    <submittedName>
        <fullName evidence="6">CRP-like cAMP-binding protein</fullName>
    </submittedName>
</protein>
<dbReference type="SUPFAM" id="SSF46785">
    <property type="entry name" value="Winged helix' DNA-binding domain"/>
    <property type="match status" value="1"/>
</dbReference>
<dbReference type="InterPro" id="IPR012318">
    <property type="entry name" value="HTH_CRP"/>
</dbReference>
<dbReference type="InterPro" id="IPR018490">
    <property type="entry name" value="cNMP-bd_dom_sf"/>
</dbReference>
<comment type="caution">
    <text evidence="6">The sequence shown here is derived from an EMBL/GenBank/DDBJ whole genome shotgun (WGS) entry which is preliminary data.</text>
</comment>
<feature type="domain" description="HTH crp-type" evidence="5">
    <location>
        <begin position="154"/>
        <end position="229"/>
    </location>
</feature>
<dbReference type="Pfam" id="PF13545">
    <property type="entry name" value="HTH_Crp_2"/>
    <property type="match status" value="1"/>
</dbReference>
<dbReference type="GO" id="GO:0003677">
    <property type="term" value="F:DNA binding"/>
    <property type="evidence" value="ECO:0007669"/>
    <property type="project" value="UniProtKB-KW"/>
</dbReference>
<evidence type="ECO:0000313" key="7">
    <source>
        <dbReference type="Proteomes" id="UP000295707"/>
    </source>
</evidence>
<evidence type="ECO:0000256" key="2">
    <source>
        <dbReference type="ARBA" id="ARBA00023125"/>
    </source>
</evidence>
<dbReference type="InterPro" id="IPR036390">
    <property type="entry name" value="WH_DNA-bd_sf"/>
</dbReference>
<dbReference type="Proteomes" id="UP000295707">
    <property type="component" value="Unassembled WGS sequence"/>
</dbReference>
<keyword evidence="2" id="KW-0238">DNA-binding</keyword>
<evidence type="ECO:0000313" key="6">
    <source>
        <dbReference type="EMBL" id="TCK17390.1"/>
    </source>
</evidence>
<accession>A0A4R1HB57</accession>
<dbReference type="CDD" id="cd00038">
    <property type="entry name" value="CAP_ED"/>
    <property type="match status" value="1"/>
</dbReference>
<dbReference type="RefSeq" id="WP_132971271.1">
    <property type="nucleotide sequence ID" value="NZ_SMFX01000001.1"/>
</dbReference>
<reference evidence="6 7" key="1">
    <citation type="submission" date="2019-03" db="EMBL/GenBank/DDBJ databases">
        <title>Genomic Encyclopedia of Type Strains, Phase IV (KMG-IV): sequencing the most valuable type-strain genomes for metagenomic binning, comparative biology and taxonomic classification.</title>
        <authorList>
            <person name="Goeker M."/>
        </authorList>
    </citation>
    <scope>NUCLEOTIDE SEQUENCE [LARGE SCALE GENOMIC DNA]</scope>
    <source>
        <strain evidence="6 7">DSM 19610</strain>
    </source>
</reference>
<dbReference type="GO" id="GO:0005829">
    <property type="term" value="C:cytosol"/>
    <property type="evidence" value="ECO:0007669"/>
    <property type="project" value="TreeGrafter"/>
</dbReference>
<dbReference type="OrthoDB" id="5794286at2"/>
<dbReference type="AlphaFoldDB" id="A0A4R1HB57"/>
<sequence length="242" mass="27195">MKTDSPLYLHYKKKLSQSPVFSGLSDEILADMLGEFHHTTWRQGVVTGGVSLTERFYLIIDGRVKIQRIDAASGNRITLFLLGPGDGFDVISLLDNQPHEILPVALDDLQLLSAPRQTVREWISLHPEFNRNFLPYLGEQMRTIEELATDLATKDTLTRLARLILRHTIPGASSGQGGHSVRLIHDLHHDALAHMIGATRQVVNKHLRAMRNQGILDRDSHHLVVAELGALKEKAEKFLSRE</sequence>
<evidence type="ECO:0000256" key="1">
    <source>
        <dbReference type="ARBA" id="ARBA00023015"/>
    </source>
</evidence>
<dbReference type="EMBL" id="SMFX01000001">
    <property type="protein sequence ID" value="TCK17390.1"/>
    <property type="molecule type" value="Genomic_DNA"/>
</dbReference>
<organism evidence="6 7">
    <name type="scientific">Thiogranum longum</name>
    <dbReference type="NCBI Taxonomy" id="1537524"/>
    <lineage>
        <taxon>Bacteria</taxon>
        <taxon>Pseudomonadati</taxon>
        <taxon>Pseudomonadota</taxon>
        <taxon>Gammaproteobacteria</taxon>
        <taxon>Chromatiales</taxon>
        <taxon>Ectothiorhodospiraceae</taxon>
        <taxon>Thiogranum</taxon>
    </lineage>
</organism>
<keyword evidence="7" id="KW-1185">Reference proteome</keyword>
<dbReference type="PANTHER" id="PTHR24567:SF74">
    <property type="entry name" value="HTH-TYPE TRANSCRIPTIONAL REGULATOR ARCR"/>
    <property type="match status" value="1"/>
</dbReference>
<keyword evidence="3" id="KW-0804">Transcription</keyword>
<dbReference type="PANTHER" id="PTHR24567">
    <property type="entry name" value="CRP FAMILY TRANSCRIPTIONAL REGULATORY PROTEIN"/>
    <property type="match status" value="1"/>
</dbReference>
<dbReference type="InterPro" id="IPR000595">
    <property type="entry name" value="cNMP-bd_dom"/>
</dbReference>
<dbReference type="InterPro" id="IPR036388">
    <property type="entry name" value="WH-like_DNA-bd_sf"/>
</dbReference>
<dbReference type="PROSITE" id="PS50042">
    <property type="entry name" value="CNMP_BINDING_3"/>
    <property type="match status" value="1"/>
</dbReference>
<dbReference type="SMART" id="SM00419">
    <property type="entry name" value="HTH_CRP"/>
    <property type="match status" value="1"/>
</dbReference>
<keyword evidence="1" id="KW-0805">Transcription regulation</keyword>
<dbReference type="InterPro" id="IPR050397">
    <property type="entry name" value="Env_Response_Regulators"/>
</dbReference>
<gene>
    <name evidence="6" type="ORF">DFR30_0620</name>
</gene>